<name>A0AAD5WDA5_PARTN</name>
<organism evidence="1 2">
    <name type="scientific">Parelaphostrongylus tenuis</name>
    <name type="common">Meningeal worm</name>
    <dbReference type="NCBI Taxonomy" id="148309"/>
    <lineage>
        <taxon>Eukaryota</taxon>
        <taxon>Metazoa</taxon>
        <taxon>Ecdysozoa</taxon>
        <taxon>Nematoda</taxon>
        <taxon>Chromadorea</taxon>
        <taxon>Rhabditida</taxon>
        <taxon>Rhabditina</taxon>
        <taxon>Rhabditomorpha</taxon>
        <taxon>Strongyloidea</taxon>
        <taxon>Metastrongylidae</taxon>
        <taxon>Parelaphostrongylus</taxon>
    </lineage>
</organism>
<accession>A0AAD5WDA5</accession>
<protein>
    <submittedName>
        <fullName evidence="1">Uncharacterized protein</fullName>
    </submittedName>
</protein>
<dbReference type="AlphaFoldDB" id="A0AAD5WDA5"/>
<proteinExistence type="predicted"/>
<evidence type="ECO:0000313" key="2">
    <source>
        <dbReference type="Proteomes" id="UP001196413"/>
    </source>
</evidence>
<sequence length="58" mass="6105">MGAGKCDSGGRLDGYESKIPASLAETYQWHGHVFPIRLAGQPKRTSSTETAITGLGKA</sequence>
<evidence type="ECO:0000313" key="1">
    <source>
        <dbReference type="EMBL" id="KAJ1366261.1"/>
    </source>
</evidence>
<keyword evidence="2" id="KW-1185">Reference proteome</keyword>
<gene>
    <name evidence="1" type="ORF">KIN20_026875</name>
</gene>
<comment type="caution">
    <text evidence="1">The sequence shown here is derived from an EMBL/GenBank/DDBJ whole genome shotgun (WGS) entry which is preliminary data.</text>
</comment>
<dbReference type="Proteomes" id="UP001196413">
    <property type="component" value="Unassembled WGS sequence"/>
</dbReference>
<reference evidence="1" key="1">
    <citation type="submission" date="2021-06" db="EMBL/GenBank/DDBJ databases">
        <title>Parelaphostrongylus tenuis whole genome reference sequence.</title>
        <authorList>
            <person name="Garwood T.J."/>
            <person name="Larsen P.A."/>
            <person name="Fountain-Jones N.M."/>
            <person name="Garbe J.R."/>
            <person name="Macchietto M.G."/>
            <person name="Kania S.A."/>
            <person name="Gerhold R.W."/>
            <person name="Richards J.E."/>
            <person name="Wolf T.M."/>
        </authorList>
    </citation>
    <scope>NUCLEOTIDE SEQUENCE</scope>
    <source>
        <strain evidence="1">MNPRO001-30</strain>
        <tissue evidence="1">Meninges</tissue>
    </source>
</reference>
<dbReference type="EMBL" id="JAHQIW010005499">
    <property type="protein sequence ID" value="KAJ1366261.1"/>
    <property type="molecule type" value="Genomic_DNA"/>
</dbReference>